<protein>
    <recommendedName>
        <fullName evidence="4">Peptidase C11</fullName>
    </recommendedName>
</protein>
<accession>A0A1H6JSY1</accession>
<dbReference type="OrthoDB" id="5507507at2"/>
<dbReference type="RefSeq" id="WP_074716624.1">
    <property type="nucleotide sequence ID" value="NZ_FNWV01000005.1"/>
</dbReference>
<proteinExistence type="predicted"/>
<feature type="region of interest" description="Disordered" evidence="1">
    <location>
        <begin position="1"/>
        <end position="48"/>
    </location>
</feature>
<feature type="compositionally biased region" description="Gly residues" evidence="1">
    <location>
        <begin position="28"/>
        <end position="48"/>
    </location>
</feature>
<dbReference type="InterPro" id="IPR005077">
    <property type="entry name" value="Peptidase_C11"/>
</dbReference>
<feature type="compositionally biased region" description="Low complexity" evidence="1">
    <location>
        <begin position="114"/>
        <end position="133"/>
    </location>
</feature>
<dbReference type="PANTHER" id="PTHR37835:SF1">
    <property type="entry name" value="ALPHA-CLOSTRIPAIN"/>
    <property type="match status" value="1"/>
</dbReference>
<dbReference type="EMBL" id="FNWV01000005">
    <property type="protein sequence ID" value="SEH62353.1"/>
    <property type="molecule type" value="Genomic_DNA"/>
</dbReference>
<evidence type="ECO:0000256" key="1">
    <source>
        <dbReference type="SAM" id="MobiDB-lite"/>
    </source>
</evidence>
<evidence type="ECO:0000313" key="3">
    <source>
        <dbReference type="Proteomes" id="UP000183190"/>
    </source>
</evidence>
<dbReference type="AlphaFoldDB" id="A0A1H6JSY1"/>
<dbReference type="PANTHER" id="PTHR37835">
    <property type="entry name" value="ALPHA-CLOSTRIPAIN"/>
    <property type="match status" value="1"/>
</dbReference>
<dbReference type="Pfam" id="PF03415">
    <property type="entry name" value="Peptidase_C11"/>
    <property type="match status" value="1"/>
</dbReference>
<organism evidence="2 3">
    <name type="scientific">Ruminococcus flavefaciens</name>
    <dbReference type="NCBI Taxonomy" id="1265"/>
    <lineage>
        <taxon>Bacteria</taxon>
        <taxon>Bacillati</taxon>
        <taxon>Bacillota</taxon>
        <taxon>Clostridia</taxon>
        <taxon>Eubacteriales</taxon>
        <taxon>Oscillospiraceae</taxon>
        <taxon>Ruminococcus</taxon>
    </lineage>
</organism>
<dbReference type="Gene3D" id="3.40.50.11970">
    <property type="match status" value="1"/>
</dbReference>
<evidence type="ECO:0000313" key="2">
    <source>
        <dbReference type="EMBL" id="SEH62353.1"/>
    </source>
</evidence>
<name>A0A1H6JSY1_RUMFL</name>
<gene>
    <name evidence="2" type="ORF">SAMN02910265_01820</name>
</gene>
<reference evidence="2 3" key="1">
    <citation type="submission" date="2016-10" db="EMBL/GenBank/DDBJ databases">
        <authorList>
            <person name="de Groot N.N."/>
        </authorList>
    </citation>
    <scope>NUCLEOTIDE SEQUENCE [LARGE SCALE GENOMIC DNA]</scope>
    <source>
        <strain evidence="2 3">YAD2003</strain>
    </source>
</reference>
<sequence>MDPRQNRPQNRRKNVTSGGNGAHRRGDGLGTGPVGSGSYSGGSTGGGGGVKRAAAGGGGIMTLLIIGFLLFKFMGSGAGGGGGSSSGSSGGAGNLLGSLLGGGSAPSGFDFSTEDTATGSATSDTAVDTSVATGSREKRTVIKGNNEDVVTIMVYMCGTDLESKYGMASSDMQEMAGASYGDNVNVIVFTGGCSKWKSTGISNKVNQIYQIKNGQVMRLSDDAGSKAMTDPNNLASFIQYCSKNFPANRNELILWDHGGGSVTGYGYDEKNKSSGSMSLAGVNQALKSGGVKFDFVGFDACLMATAETALMLNEHADYLIASEETEPGIGWYYTNWLTKLGSNTSMSTLDIGKNIVDDFVSECAKKCRGQKTTLSVIDLAEFSNTVPKDLNAFAKSVSTKISNDEYKDISNARYSTREFAESSRIDQVDLVNLAENVGTAEGKALAETLKKAVKYNRTSTNMTNAYGVSIYFPYQRTSYVDTACNTYNQIGMDSEYSKCIKQFAKLETGGQVAAGGTGSALSSLFGLGGSSGSSGSSDMIGSLLSSFLGGGRSIAGLDSTNTEFMKDTDVDDTAEYLSTHYFDASKLTWEKQNDSYTMKLADNQWEMVHKLDLNMFYDDGQGYIDLGLDNIYDWTEEGDLIADTEKNWLSINGNVVAYYHTDTTNSGDDTIITGYVPALLNGERVNLIIVFNNANPNGFIAGASTDYVNGETNAVAKNLTELSVGDKLDFICDYYDYDMNYQDSYMIGEQVTVSENMTISNTDVGSGACHILYRFSDIYNQDYWSEPIVIK</sequence>
<dbReference type="Proteomes" id="UP000183190">
    <property type="component" value="Unassembled WGS sequence"/>
</dbReference>
<evidence type="ECO:0008006" key="4">
    <source>
        <dbReference type="Google" id="ProtNLM"/>
    </source>
</evidence>
<feature type="region of interest" description="Disordered" evidence="1">
    <location>
        <begin position="110"/>
        <end position="135"/>
    </location>
</feature>